<sequence length="158" mass="17850">RHNSLVSRLKKAAAGKFEVVSENQALGAQRLRNDLILRRGTTSLIIDATVPFDNRMKAFEGAVAEKKAKFEELRKEIAIDHPGEVTVFPFIVCSLGSRDPANDELVKQQCSRANAISNSIKLLIDTLSIGRPVESLNIEFRELVINFWQQRVCFIVWR</sequence>
<evidence type="ECO:0000313" key="1">
    <source>
        <dbReference type="EMBL" id="EGY29541.1"/>
    </source>
</evidence>
<keyword evidence="1" id="KW-0695">RNA-directed DNA polymerase</keyword>
<organism evidence="1 2">
    <name type="scientific">Candidatus Regiella insecticola 5.15</name>
    <dbReference type="NCBI Taxonomy" id="1005043"/>
    <lineage>
        <taxon>Bacteria</taxon>
        <taxon>Pseudomonadati</taxon>
        <taxon>Pseudomonadota</taxon>
        <taxon>Gammaproteobacteria</taxon>
        <taxon>Enterobacterales</taxon>
        <taxon>Enterobacteriaceae</taxon>
        <taxon>aphid secondary symbionts</taxon>
        <taxon>Candidatus Regiella</taxon>
    </lineage>
</organism>
<protein>
    <submittedName>
        <fullName evidence="1">Reverse transcriptase, putative</fullName>
    </submittedName>
</protein>
<evidence type="ECO:0000313" key="2">
    <source>
        <dbReference type="Proteomes" id="UP000004116"/>
    </source>
</evidence>
<comment type="caution">
    <text evidence="1">The sequence shown here is derived from an EMBL/GenBank/DDBJ whole genome shotgun (WGS) entry which is preliminary data.</text>
</comment>
<dbReference type="Proteomes" id="UP000004116">
    <property type="component" value="Unassembled WGS sequence"/>
</dbReference>
<keyword evidence="1" id="KW-0548">Nucleotidyltransferase</keyword>
<feature type="non-terminal residue" evidence="1">
    <location>
        <position position="1"/>
    </location>
</feature>
<gene>
    <name evidence="1" type="ORF">Rin_00004810</name>
</gene>
<accession>G2GXI9</accession>
<keyword evidence="1" id="KW-0808">Transferase</keyword>
<reference evidence="1 2" key="1">
    <citation type="journal article" date="2012" name="Genome Res.">
        <title>Genomic basis of endosymbiont-conferred protection against an insect parasitoid.</title>
        <authorList>
            <person name="Hansen A.K."/>
            <person name="Vorburger C."/>
            <person name="Moran N.A."/>
        </authorList>
    </citation>
    <scope>NUCLEOTIDE SEQUENCE [LARGE SCALE GENOMIC DNA]</scope>
    <source>
        <strain evidence="2">R5.15</strain>
    </source>
</reference>
<dbReference type="GO" id="GO:0003964">
    <property type="term" value="F:RNA-directed DNA polymerase activity"/>
    <property type="evidence" value="ECO:0007669"/>
    <property type="project" value="UniProtKB-KW"/>
</dbReference>
<keyword evidence="2" id="KW-1185">Reference proteome</keyword>
<dbReference type="EMBL" id="AGCA01000104">
    <property type="protein sequence ID" value="EGY29541.1"/>
    <property type="molecule type" value="Genomic_DNA"/>
</dbReference>
<dbReference type="AlphaFoldDB" id="G2GXI9"/>
<proteinExistence type="predicted"/>
<name>G2GXI9_9ENTR</name>